<comment type="subcellular location">
    <subcellularLocation>
        <location evidence="1">Cell outer membrane</location>
    </subcellularLocation>
</comment>
<feature type="signal peptide" evidence="4">
    <location>
        <begin position="1"/>
        <end position="23"/>
    </location>
</feature>
<dbReference type="Proteomes" id="UP000831785">
    <property type="component" value="Chromosome"/>
</dbReference>
<feature type="domain" description="Outer membrane protein beta-barrel" evidence="5">
    <location>
        <begin position="388"/>
        <end position="785"/>
    </location>
</feature>
<protein>
    <submittedName>
        <fullName evidence="6">Outer membrane beta-barrel protein</fullName>
    </submittedName>
</protein>
<keyword evidence="4" id="KW-0732">Signal</keyword>
<dbReference type="Gene3D" id="2.60.40.1120">
    <property type="entry name" value="Carboxypeptidase-like, regulatory domain"/>
    <property type="match status" value="1"/>
</dbReference>
<dbReference type="RefSeq" id="WP_244719266.1">
    <property type="nucleotide sequence ID" value="NZ_CP095049.1"/>
</dbReference>
<dbReference type="EMBL" id="CP095049">
    <property type="protein sequence ID" value="UOQ53670.1"/>
    <property type="molecule type" value="Genomic_DNA"/>
</dbReference>
<evidence type="ECO:0000256" key="3">
    <source>
        <dbReference type="ARBA" id="ARBA00023237"/>
    </source>
</evidence>
<keyword evidence="7" id="KW-1185">Reference proteome</keyword>
<dbReference type="InterPro" id="IPR041700">
    <property type="entry name" value="OMP_b-brl_3"/>
</dbReference>
<proteinExistence type="predicted"/>
<dbReference type="InterPro" id="IPR013784">
    <property type="entry name" value="Carb-bd-like_fold"/>
</dbReference>
<evidence type="ECO:0000256" key="4">
    <source>
        <dbReference type="SAM" id="SignalP"/>
    </source>
</evidence>
<organism evidence="6 7">
    <name type="scientific">Hymenobacter cellulosivorans</name>
    <dbReference type="NCBI Taxonomy" id="2932249"/>
    <lineage>
        <taxon>Bacteria</taxon>
        <taxon>Pseudomonadati</taxon>
        <taxon>Bacteroidota</taxon>
        <taxon>Cytophagia</taxon>
        <taxon>Cytophagales</taxon>
        <taxon>Hymenobacteraceae</taxon>
        <taxon>Hymenobacter</taxon>
    </lineage>
</organism>
<dbReference type="Pfam" id="PF13620">
    <property type="entry name" value="CarboxypepD_reg"/>
    <property type="match status" value="1"/>
</dbReference>
<evidence type="ECO:0000256" key="2">
    <source>
        <dbReference type="ARBA" id="ARBA00023136"/>
    </source>
</evidence>
<dbReference type="Pfam" id="PF14905">
    <property type="entry name" value="OMP_b-brl_3"/>
    <property type="match status" value="1"/>
</dbReference>
<evidence type="ECO:0000313" key="7">
    <source>
        <dbReference type="Proteomes" id="UP000831785"/>
    </source>
</evidence>
<keyword evidence="3" id="KW-0998">Cell outer membrane</keyword>
<gene>
    <name evidence="6" type="ORF">MUN80_02670</name>
</gene>
<name>A0ABY4FAX1_9BACT</name>
<dbReference type="SUPFAM" id="SSF49452">
    <property type="entry name" value="Starch-binding domain-like"/>
    <property type="match status" value="1"/>
</dbReference>
<dbReference type="Gene3D" id="2.40.170.20">
    <property type="entry name" value="TonB-dependent receptor, beta-barrel domain"/>
    <property type="match status" value="1"/>
</dbReference>
<dbReference type="InterPro" id="IPR036942">
    <property type="entry name" value="Beta-barrel_TonB_sf"/>
</dbReference>
<feature type="chain" id="PRO_5045621645" evidence="4">
    <location>
        <begin position="24"/>
        <end position="811"/>
    </location>
</feature>
<dbReference type="SUPFAM" id="SSF56935">
    <property type="entry name" value="Porins"/>
    <property type="match status" value="1"/>
</dbReference>
<accession>A0ABY4FAX1</accession>
<keyword evidence="2" id="KW-0472">Membrane</keyword>
<evidence type="ECO:0000256" key="1">
    <source>
        <dbReference type="ARBA" id="ARBA00004442"/>
    </source>
</evidence>
<reference evidence="6 7" key="1">
    <citation type="submission" date="2022-04" db="EMBL/GenBank/DDBJ databases">
        <title>Hymenobacter sp. isolated from the air.</title>
        <authorList>
            <person name="Won M."/>
            <person name="Lee C.-M."/>
            <person name="Woen H.-Y."/>
            <person name="Kwon S.-W."/>
        </authorList>
    </citation>
    <scope>NUCLEOTIDE SEQUENCE [LARGE SCALE GENOMIC DNA]</scope>
    <source>
        <strain evidence="7">5116 S-27</strain>
    </source>
</reference>
<sequence>MKNAFSSLLLVGSLAAAPALVSAQTSPAAAAQATGAVTGLVADSLSRQPLAFATVILRPAGESKAALSTMTNEQGAFRFEAVPAGPYSLLVNYVGYKTSAPAALTVAAGPNAAPAVALALDQKLLKGVTVTGTKAFIEQQAGKLVLNVAASPLAAGGTAYDVIGRAPGVVEQGSGYVLRGKSVMVLLDGKPTNLSGEELKNLLSGLPGSTLDKVEVIANPSAKYDAQGGAVVNIITTKSKQLGTNGTLTLGIGAGQYGRYNAGLNLNHRTAKLNVYGGLDRLENQVYSTVRSERAATAETSITETGREVRHSQNNSARLGLDYTLSKTSSVGVLVKGMLNYRDRNGLNDARLLAGTAPLESSQLRTTGQARFLNSSVNLYYKTSVGAPDHTLRLNADYFGYQKNWQNDYATTFWNQQDGSAQPTNLRRDDSPARNAVQSVSADYSQPFQKGTLEAGLKTTFTTTDNDIRWEQATVGQAWATDLGKTNHFVYRENINAAYGTYQRTVQKLDLQVGLRAEQTNTTGTSLTLDQTTRRHYLNLFPTLSAQYNKSEKVQLGFAYRRKIDRFQFGIVNPFVTYISQYRYVQGNPNIRPSFSHNFEFTHSYNNVLTTSISYGHHTDVLVDSYQKQEGTQVVINSYQNFRSAESLDGSMTLMKPYLGGKWMTVTTLGVSFAKINSASVGLSSARPSAMLSSNHTLTLGKGLKAEVSGMYMSPMTFGGVAFQSRFFTSLGISKTVLKEAGTLTLNVSDVFNTQQNRYEVLAGGLNSRNSDKAESRFVKLNFSYKFGKKTVKASQRRDTGIEAEKSRMDN</sequence>
<evidence type="ECO:0000313" key="6">
    <source>
        <dbReference type="EMBL" id="UOQ53670.1"/>
    </source>
</evidence>
<evidence type="ECO:0000259" key="5">
    <source>
        <dbReference type="Pfam" id="PF14905"/>
    </source>
</evidence>